<dbReference type="AlphaFoldDB" id="A0A1H9SSB4"/>
<gene>
    <name evidence="6" type="ORF">SAMN04490244_103367</name>
</gene>
<keyword evidence="2" id="KW-0805">Transcription regulation</keyword>
<dbReference type="EMBL" id="FOGU01000003">
    <property type="protein sequence ID" value="SER87764.1"/>
    <property type="molecule type" value="Genomic_DNA"/>
</dbReference>
<dbReference type="GO" id="GO:0003700">
    <property type="term" value="F:DNA-binding transcription factor activity"/>
    <property type="evidence" value="ECO:0007669"/>
    <property type="project" value="InterPro"/>
</dbReference>
<reference evidence="6 7" key="1">
    <citation type="submission" date="2016-10" db="EMBL/GenBank/DDBJ databases">
        <authorList>
            <person name="de Groot N.N."/>
        </authorList>
    </citation>
    <scope>NUCLEOTIDE SEQUENCE [LARGE SCALE GENOMIC DNA]</scope>
    <source>
        <strain evidence="6 7">DSM 23042</strain>
    </source>
</reference>
<name>A0A1H9SSB4_9RHOB</name>
<dbReference type="PANTHER" id="PTHR30579:SF7">
    <property type="entry name" value="HTH-TYPE TRANSCRIPTIONAL REGULATOR LRHA-RELATED"/>
    <property type="match status" value="1"/>
</dbReference>
<dbReference type="GO" id="GO:0003677">
    <property type="term" value="F:DNA binding"/>
    <property type="evidence" value="ECO:0007669"/>
    <property type="project" value="UniProtKB-KW"/>
</dbReference>
<dbReference type="Proteomes" id="UP000198885">
    <property type="component" value="Unassembled WGS sequence"/>
</dbReference>
<dbReference type="PROSITE" id="PS50931">
    <property type="entry name" value="HTH_LYSR"/>
    <property type="match status" value="1"/>
</dbReference>
<protein>
    <submittedName>
        <fullName evidence="6">DNA-binding transcriptional regulator, LysR family</fullName>
    </submittedName>
</protein>
<comment type="similarity">
    <text evidence="1">Belongs to the LysR transcriptional regulatory family.</text>
</comment>
<evidence type="ECO:0000256" key="1">
    <source>
        <dbReference type="ARBA" id="ARBA00009437"/>
    </source>
</evidence>
<proteinExistence type="inferred from homology"/>
<dbReference type="InterPro" id="IPR036390">
    <property type="entry name" value="WH_DNA-bd_sf"/>
</dbReference>
<evidence type="ECO:0000259" key="5">
    <source>
        <dbReference type="PROSITE" id="PS50931"/>
    </source>
</evidence>
<dbReference type="PANTHER" id="PTHR30579">
    <property type="entry name" value="TRANSCRIPTIONAL REGULATOR"/>
    <property type="match status" value="1"/>
</dbReference>
<dbReference type="SUPFAM" id="SSF46785">
    <property type="entry name" value="Winged helix' DNA-binding domain"/>
    <property type="match status" value="1"/>
</dbReference>
<dbReference type="InterPro" id="IPR050176">
    <property type="entry name" value="LTTR"/>
</dbReference>
<dbReference type="FunFam" id="1.10.10.10:FF:000001">
    <property type="entry name" value="LysR family transcriptional regulator"/>
    <property type="match status" value="1"/>
</dbReference>
<evidence type="ECO:0000256" key="2">
    <source>
        <dbReference type="ARBA" id="ARBA00023015"/>
    </source>
</evidence>
<evidence type="ECO:0000313" key="7">
    <source>
        <dbReference type="Proteomes" id="UP000198885"/>
    </source>
</evidence>
<sequence>MTRQTFDLEQLRAFVAVIDTGGFTAAARASGALQSTISMKIKRLEAEVGQPLLVRLGRGVAPTAAGQDLSAHARDMLRLNDQAWGSLSSNRLSGQVRLGVPDDYAAQLSDTIRAFRLQHPEVTLDLSCAFSVELMRQVQDGALDLAVVTRMPSVPGGEILRREPMQWVSAPDFRPDDAAPLPLSVYPKEVCVLRTSMTEALSAAGMPWRIAYTSMSLTGQTAMVGAGLAMTALTRSMMQQAAQAVGPASVSGLPALPEIEIALHRRPGRPTEAARLLGDMLKERFVAGGGV</sequence>
<dbReference type="Pfam" id="PF03466">
    <property type="entry name" value="LysR_substrate"/>
    <property type="match status" value="1"/>
</dbReference>
<evidence type="ECO:0000256" key="4">
    <source>
        <dbReference type="ARBA" id="ARBA00023163"/>
    </source>
</evidence>
<keyword evidence="3 6" id="KW-0238">DNA-binding</keyword>
<dbReference type="RefSeq" id="WP_092690798.1">
    <property type="nucleotide sequence ID" value="NZ_FOGU01000003.1"/>
</dbReference>
<dbReference type="Gene3D" id="3.40.190.10">
    <property type="entry name" value="Periplasmic binding protein-like II"/>
    <property type="match status" value="2"/>
</dbReference>
<feature type="domain" description="HTH lysR-type" evidence="5">
    <location>
        <begin position="6"/>
        <end position="63"/>
    </location>
</feature>
<keyword evidence="4" id="KW-0804">Transcription</keyword>
<dbReference type="InterPro" id="IPR036388">
    <property type="entry name" value="WH-like_DNA-bd_sf"/>
</dbReference>
<dbReference type="STRING" id="641238.SAMN04490244_103367"/>
<dbReference type="InterPro" id="IPR005119">
    <property type="entry name" value="LysR_subst-bd"/>
</dbReference>
<evidence type="ECO:0000313" key="6">
    <source>
        <dbReference type="EMBL" id="SER87764.1"/>
    </source>
</evidence>
<dbReference type="Pfam" id="PF00126">
    <property type="entry name" value="HTH_1"/>
    <property type="match status" value="1"/>
</dbReference>
<keyword evidence="7" id="KW-1185">Reference proteome</keyword>
<dbReference type="InterPro" id="IPR000847">
    <property type="entry name" value="LysR_HTH_N"/>
</dbReference>
<dbReference type="SUPFAM" id="SSF53850">
    <property type="entry name" value="Periplasmic binding protein-like II"/>
    <property type="match status" value="1"/>
</dbReference>
<accession>A0A1H9SSB4</accession>
<organism evidence="6 7">
    <name type="scientific">Tranquillimonas rosea</name>
    <dbReference type="NCBI Taxonomy" id="641238"/>
    <lineage>
        <taxon>Bacteria</taxon>
        <taxon>Pseudomonadati</taxon>
        <taxon>Pseudomonadota</taxon>
        <taxon>Alphaproteobacteria</taxon>
        <taxon>Rhodobacterales</taxon>
        <taxon>Roseobacteraceae</taxon>
        <taxon>Tranquillimonas</taxon>
    </lineage>
</organism>
<dbReference type="Gene3D" id="1.10.10.10">
    <property type="entry name" value="Winged helix-like DNA-binding domain superfamily/Winged helix DNA-binding domain"/>
    <property type="match status" value="1"/>
</dbReference>
<dbReference type="OrthoDB" id="9815174at2"/>
<evidence type="ECO:0000256" key="3">
    <source>
        <dbReference type="ARBA" id="ARBA00023125"/>
    </source>
</evidence>